<gene>
    <name evidence="7" type="ORF">EW093_07625</name>
</gene>
<dbReference type="Gene3D" id="1.10.10.10">
    <property type="entry name" value="Winged helix-like DNA-binding domain superfamily/Winged helix DNA-binding domain"/>
    <property type="match status" value="1"/>
</dbReference>
<keyword evidence="4" id="KW-0804">Transcription</keyword>
<dbReference type="InterPro" id="IPR007627">
    <property type="entry name" value="RNA_pol_sigma70_r2"/>
</dbReference>
<keyword evidence="3" id="KW-0731">Sigma factor</keyword>
<dbReference type="SUPFAM" id="SSF88946">
    <property type="entry name" value="Sigma2 domain of RNA polymerase sigma factors"/>
    <property type="match status" value="1"/>
</dbReference>
<dbReference type="CDD" id="cd06171">
    <property type="entry name" value="Sigma70_r4"/>
    <property type="match status" value="1"/>
</dbReference>
<name>A0A5C1QAS4_9SPIO</name>
<dbReference type="GO" id="GO:0016987">
    <property type="term" value="F:sigma factor activity"/>
    <property type="evidence" value="ECO:0007669"/>
    <property type="project" value="UniProtKB-KW"/>
</dbReference>
<dbReference type="GO" id="GO:0006352">
    <property type="term" value="P:DNA-templated transcription initiation"/>
    <property type="evidence" value="ECO:0007669"/>
    <property type="project" value="InterPro"/>
</dbReference>
<evidence type="ECO:0000313" key="7">
    <source>
        <dbReference type="EMBL" id="QEN04577.1"/>
    </source>
</evidence>
<dbReference type="InterPro" id="IPR036388">
    <property type="entry name" value="WH-like_DNA-bd_sf"/>
</dbReference>
<organism evidence="7 8">
    <name type="scientific">Thiospirochaeta perfilievii</name>
    <dbReference type="NCBI Taxonomy" id="252967"/>
    <lineage>
        <taxon>Bacteria</taxon>
        <taxon>Pseudomonadati</taxon>
        <taxon>Spirochaetota</taxon>
        <taxon>Spirochaetia</taxon>
        <taxon>Spirochaetales</taxon>
        <taxon>Spirochaetaceae</taxon>
        <taxon>Thiospirochaeta</taxon>
    </lineage>
</organism>
<dbReference type="RefSeq" id="WP_149567820.1">
    <property type="nucleotide sequence ID" value="NZ_CP035807.1"/>
</dbReference>
<dbReference type="SUPFAM" id="SSF88659">
    <property type="entry name" value="Sigma3 and sigma4 domains of RNA polymerase sigma factors"/>
    <property type="match status" value="1"/>
</dbReference>
<reference evidence="7 8" key="1">
    <citation type="submission" date="2019-02" db="EMBL/GenBank/DDBJ databases">
        <authorList>
            <person name="Fomenkov A."/>
            <person name="Dubinina G."/>
            <person name="Grabovich M."/>
            <person name="Vincze T."/>
            <person name="Roberts R.J."/>
        </authorList>
    </citation>
    <scope>NUCLEOTIDE SEQUENCE [LARGE SCALE GENOMIC DNA]</scope>
    <source>
        <strain evidence="7 8">P</strain>
    </source>
</reference>
<dbReference type="Gene3D" id="1.10.1740.10">
    <property type="match status" value="1"/>
</dbReference>
<dbReference type="NCBIfam" id="TIGR02937">
    <property type="entry name" value="sigma70-ECF"/>
    <property type="match status" value="1"/>
</dbReference>
<dbReference type="EMBL" id="CP035807">
    <property type="protein sequence ID" value="QEN04577.1"/>
    <property type="molecule type" value="Genomic_DNA"/>
</dbReference>
<evidence type="ECO:0000259" key="6">
    <source>
        <dbReference type="Pfam" id="PF08281"/>
    </source>
</evidence>
<dbReference type="Pfam" id="PF08281">
    <property type="entry name" value="Sigma70_r4_2"/>
    <property type="match status" value="1"/>
</dbReference>
<comment type="similarity">
    <text evidence="1">Belongs to the sigma-70 factor family. ECF subfamily.</text>
</comment>
<protein>
    <submittedName>
        <fullName evidence="7">Sigma-70 family RNA polymerase sigma factor</fullName>
    </submittedName>
</protein>
<evidence type="ECO:0000256" key="2">
    <source>
        <dbReference type="ARBA" id="ARBA00023015"/>
    </source>
</evidence>
<sequence>MKKREKLMEDIWKTYHPKLQVYLKQLFPNTREIEDRVSEILLKVFDQIDRYDSKFALSTWIYRIARNSQIDEIRKITFKSVELLEDTISTDETPEDIFFKDLDQEEVKNIISKLTPEERELIYLYFYEELNYREINEITEVPIGTLKYRMSCSKQKIKSMMLRSGSYEK</sequence>
<dbReference type="InterPro" id="IPR013325">
    <property type="entry name" value="RNA_pol_sigma_r2"/>
</dbReference>
<dbReference type="AlphaFoldDB" id="A0A5C1QAS4"/>
<evidence type="ECO:0000313" key="8">
    <source>
        <dbReference type="Proteomes" id="UP000323824"/>
    </source>
</evidence>
<dbReference type="PANTHER" id="PTHR43133:SF51">
    <property type="entry name" value="RNA POLYMERASE SIGMA FACTOR"/>
    <property type="match status" value="1"/>
</dbReference>
<feature type="domain" description="RNA polymerase sigma-70 region 2" evidence="5">
    <location>
        <begin position="12"/>
        <end position="75"/>
    </location>
</feature>
<proteinExistence type="inferred from homology"/>
<dbReference type="GO" id="GO:0003677">
    <property type="term" value="F:DNA binding"/>
    <property type="evidence" value="ECO:0007669"/>
    <property type="project" value="InterPro"/>
</dbReference>
<keyword evidence="8" id="KW-1185">Reference proteome</keyword>
<dbReference type="OrthoDB" id="9784984at2"/>
<dbReference type="InterPro" id="IPR014284">
    <property type="entry name" value="RNA_pol_sigma-70_dom"/>
</dbReference>
<reference evidence="7 8" key="2">
    <citation type="submission" date="2019-09" db="EMBL/GenBank/DDBJ databases">
        <title>Complete Genome Sequence and Methylome Analysis of free living Spirochaetas.</title>
        <authorList>
            <person name="Leshcheva N."/>
            <person name="Mikheeva N."/>
        </authorList>
    </citation>
    <scope>NUCLEOTIDE SEQUENCE [LARGE SCALE GENOMIC DNA]</scope>
    <source>
        <strain evidence="7 8">P</strain>
    </source>
</reference>
<dbReference type="Pfam" id="PF04542">
    <property type="entry name" value="Sigma70_r2"/>
    <property type="match status" value="1"/>
</dbReference>
<evidence type="ECO:0000259" key="5">
    <source>
        <dbReference type="Pfam" id="PF04542"/>
    </source>
</evidence>
<keyword evidence="2" id="KW-0805">Transcription regulation</keyword>
<feature type="domain" description="RNA polymerase sigma factor 70 region 4 type 2" evidence="6">
    <location>
        <begin position="105"/>
        <end position="156"/>
    </location>
</feature>
<dbReference type="InterPro" id="IPR039425">
    <property type="entry name" value="RNA_pol_sigma-70-like"/>
</dbReference>
<dbReference type="InterPro" id="IPR013324">
    <property type="entry name" value="RNA_pol_sigma_r3/r4-like"/>
</dbReference>
<evidence type="ECO:0000256" key="3">
    <source>
        <dbReference type="ARBA" id="ARBA00023082"/>
    </source>
</evidence>
<dbReference type="Proteomes" id="UP000323824">
    <property type="component" value="Chromosome"/>
</dbReference>
<accession>A0A5C1QAS4</accession>
<dbReference type="InterPro" id="IPR013249">
    <property type="entry name" value="RNA_pol_sigma70_r4_t2"/>
</dbReference>
<dbReference type="KEGG" id="sper:EW093_07625"/>
<evidence type="ECO:0000256" key="4">
    <source>
        <dbReference type="ARBA" id="ARBA00023163"/>
    </source>
</evidence>
<dbReference type="PANTHER" id="PTHR43133">
    <property type="entry name" value="RNA POLYMERASE ECF-TYPE SIGMA FACTO"/>
    <property type="match status" value="1"/>
</dbReference>
<evidence type="ECO:0000256" key="1">
    <source>
        <dbReference type="ARBA" id="ARBA00010641"/>
    </source>
</evidence>